<evidence type="ECO:0000259" key="8">
    <source>
        <dbReference type="Pfam" id="PF20684"/>
    </source>
</evidence>
<dbReference type="InterPro" id="IPR049326">
    <property type="entry name" value="Rhodopsin_dom_fungi"/>
</dbReference>
<dbReference type="OrthoDB" id="5421689at2759"/>
<dbReference type="PANTHER" id="PTHR33048">
    <property type="entry name" value="PTH11-LIKE INTEGRAL MEMBRANE PROTEIN (AFU_ORTHOLOGUE AFUA_5G11245)"/>
    <property type="match status" value="1"/>
</dbReference>
<dbReference type="GO" id="GO:0016020">
    <property type="term" value="C:membrane"/>
    <property type="evidence" value="ECO:0007669"/>
    <property type="project" value="UniProtKB-SubCell"/>
</dbReference>
<keyword evidence="10" id="KW-1185">Reference proteome</keyword>
<comment type="similarity">
    <text evidence="5">Belongs to the SAT4 family.</text>
</comment>
<keyword evidence="3 7" id="KW-1133">Transmembrane helix</keyword>
<accession>W3WLW4</accession>
<feature type="domain" description="Rhodopsin" evidence="8">
    <location>
        <begin position="35"/>
        <end position="282"/>
    </location>
</feature>
<feature type="transmembrane region" description="Helical" evidence="7">
    <location>
        <begin position="99"/>
        <end position="120"/>
    </location>
</feature>
<feature type="transmembrane region" description="Helical" evidence="7">
    <location>
        <begin position="179"/>
        <end position="199"/>
    </location>
</feature>
<dbReference type="Proteomes" id="UP000030651">
    <property type="component" value="Unassembled WGS sequence"/>
</dbReference>
<comment type="subcellular location">
    <subcellularLocation>
        <location evidence="1">Membrane</location>
        <topology evidence="1">Multi-pass membrane protein</topology>
    </subcellularLocation>
</comment>
<keyword evidence="4 7" id="KW-0472">Membrane</keyword>
<evidence type="ECO:0000256" key="7">
    <source>
        <dbReference type="SAM" id="Phobius"/>
    </source>
</evidence>
<dbReference type="AlphaFoldDB" id="W3WLW4"/>
<dbReference type="KEGG" id="pfy:PFICI_13223"/>
<reference evidence="10" key="1">
    <citation type="journal article" date="2015" name="BMC Genomics">
        <title>Genomic and transcriptomic analysis of the endophytic fungus Pestalotiopsis fici reveals its lifestyle and high potential for synthesis of natural products.</title>
        <authorList>
            <person name="Wang X."/>
            <person name="Zhang X."/>
            <person name="Liu L."/>
            <person name="Xiang M."/>
            <person name="Wang W."/>
            <person name="Sun X."/>
            <person name="Che Y."/>
            <person name="Guo L."/>
            <person name="Liu G."/>
            <person name="Guo L."/>
            <person name="Wang C."/>
            <person name="Yin W.B."/>
            <person name="Stadler M."/>
            <person name="Zhang X."/>
            <person name="Liu X."/>
        </authorList>
    </citation>
    <scope>NUCLEOTIDE SEQUENCE [LARGE SCALE GENOMIC DNA]</scope>
    <source>
        <strain evidence="10">W106-1 / CGMCC3.15140</strain>
    </source>
</reference>
<dbReference type="PANTHER" id="PTHR33048:SF47">
    <property type="entry name" value="INTEGRAL MEMBRANE PROTEIN-RELATED"/>
    <property type="match status" value="1"/>
</dbReference>
<dbReference type="HOGENOM" id="CLU_028200_0_3_1"/>
<feature type="transmembrane region" description="Helical" evidence="7">
    <location>
        <begin position="132"/>
        <end position="154"/>
    </location>
</feature>
<feature type="transmembrane region" description="Helical" evidence="7">
    <location>
        <begin position="51"/>
        <end position="71"/>
    </location>
</feature>
<feature type="transmembrane region" description="Helical" evidence="7">
    <location>
        <begin position="215"/>
        <end position="233"/>
    </location>
</feature>
<evidence type="ECO:0000256" key="3">
    <source>
        <dbReference type="ARBA" id="ARBA00022989"/>
    </source>
</evidence>
<evidence type="ECO:0000313" key="9">
    <source>
        <dbReference type="EMBL" id="ETS74739.1"/>
    </source>
</evidence>
<evidence type="ECO:0000313" key="10">
    <source>
        <dbReference type="Proteomes" id="UP000030651"/>
    </source>
</evidence>
<protein>
    <recommendedName>
        <fullName evidence="8">Rhodopsin domain-containing protein</fullName>
    </recommendedName>
</protein>
<sequence>MSTDNTSSMDYSDDGPALLISSCVLGFVSTVIVGLRFWSRKLVGTPWGLDDWLTLASLVAHHAVVVTVGFMTQRGGLGRDIRVIVAEEPSDIAELYKSLLAAELFYVFSSALVKLSLLAFYKRIFPTHRVKLGCWILGLVTLGWALSCQIVNLIQCVPLQAFWNFELRADPSTKCLDPVLFFLANSAVNVVIDFATLFLPIQEILKLHTSKSKKWGIAGVFLLGGMAFTASLLRTVFTGTMYNEGVTNFSKQFVASAMATVVEIYVAIISGCLPALVPVYRRIRYNNPLKTTSVSCSEGYLSNANQSTILKSTTRPKIRTSELGGEGSFERLATSKNDQFAMNELSGSRTVNVSSSVMKYDSDDNSSDTPQGIVVRSELSWQESRTA</sequence>
<dbReference type="eggNOG" id="ENOG502SPDU">
    <property type="taxonomic scope" value="Eukaryota"/>
</dbReference>
<evidence type="ECO:0000256" key="1">
    <source>
        <dbReference type="ARBA" id="ARBA00004141"/>
    </source>
</evidence>
<feature type="transmembrane region" description="Helical" evidence="7">
    <location>
        <begin position="253"/>
        <end position="280"/>
    </location>
</feature>
<feature type="transmembrane region" description="Helical" evidence="7">
    <location>
        <begin position="17"/>
        <end position="39"/>
    </location>
</feature>
<dbReference type="InParanoid" id="W3WLW4"/>
<dbReference type="InterPro" id="IPR052337">
    <property type="entry name" value="SAT4-like"/>
</dbReference>
<gene>
    <name evidence="9" type="ORF">PFICI_13223</name>
</gene>
<name>W3WLW4_PESFW</name>
<dbReference type="EMBL" id="KI912119">
    <property type="protein sequence ID" value="ETS74739.1"/>
    <property type="molecule type" value="Genomic_DNA"/>
</dbReference>
<dbReference type="Pfam" id="PF20684">
    <property type="entry name" value="Fung_rhodopsin"/>
    <property type="match status" value="1"/>
</dbReference>
<evidence type="ECO:0000256" key="4">
    <source>
        <dbReference type="ARBA" id="ARBA00023136"/>
    </source>
</evidence>
<evidence type="ECO:0000256" key="2">
    <source>
        <dbReference type="ARBA" id="ARBA00022692"/>
    </source>
</evidence>
<evidence type="ECO:0000256" key="5">
    <source>
        <dbReference type="ARBA" id="ARBA00038359"/>
    </source>
</evidence>
<feature type="region of interest" description="Disordered" evidence="6">
    <location>
        <begin position="356"/>
        <end position="387"/>
    </location>
</feature>
<evidence type="ECO:0000256" key="6">
    <source>
        <dbReference type="SAM" id="MobiDB-lite"/>
    </source>
</evidence>
<keyword evidence="2 7" id="KW-0812">Transmembrane</keyword>
<proteinExistence type="inferred from homology"/>
<dbReference type="RefSeq" id="XP_007839995.1">
    <property type="nucleotide sequence ID" value="XM_007841804.1"/>
</dbReference>
<organism evidence="9 10">
    <name type="scientific">Pestalotiopsis fici (strain W106-1 / CGMCC3.15140)</name>
    <dbReference type="NCBI Taxonomy" id="1229662"/>
    <lineage>
        <taxon>Eukaryota</taxon>
        <taxon>Fungi</taxon>
        <taxon>Dikarya</taxon>
        <taxon>Ascomycota</taxon>
        <taxon>Pezizomycotina</taxon>
        <taxon>Sordariomycetes</taxon>
        <taxon>Xylariomycetidae</taxon>
        <taxon>Amphisphaeriales</taxon>
        <taxon>Sporocadaceae</taxon>
        <taxon>Pestalotiopsis</taxon>
    </lineage>
</organism>
<dbReference type="GeneID" id="19278236"/>